<comment type="caution">
    <text evidence="2">The sequence shown here is derived from an EMBL/GenBank/DDBJ whole genome shotgun (WGS) entry which is preliminary data.</text>
</comment>
<sequence>MSIFPDAEIAYEYKDGGYIQATNLKPGIGYWIKVKNDFSYTIWGTLLTKCLQGPQGEQGEQGPPGIQGPSGISGKNGIEPEHRWNETSLQFKKPDGSWGDFVNLKGNDGLVPEHKWNGTLLSFQKPNGTWGVAIDLKGDKGDSSTITVNTNIQDDSINSNHVKNGSICFEDLSEELKNKFEYLQTLMDSNNNPETDIHERIEYSINSSEFTKVKEFEIIKSGNYTVNCEYGMGFAPAVGSGALQFRKNEISFYTSPDESGIWATANNSITATIGDRIQIYAKKNWINGGDPCRVRNISFLYSDSK</sequence>
<dbReference type="Proteomes" id="UP000189670">
    <property type="component" value="Unassembled WGS sequence"/>
</dbReference>
<name>A0A1V1NUL4_9BACT</name>
<reference evidence="3" key="1">
    <citation type="submission" date="2012-11" db="EMBL/GenBank/DDBJ databases">
        <authorList>
            <person name="Lucero-Rivera Y.E."/>
            <person name="Tovar-Ramirez D."/>
        </authorList>
    </citation>
    <scope>NUCLEOTIDE SEQUENCE [LARGE SCALE GENOMIC DNA]</scope>
    <source>
        <strain evidence="3">Araruama</strain>
    </source>
</reference>
<evidence type="ECO:0000313" key="2">
    <source>
        <dbReference type="EMBL" id="ETR66243.1"/>
    </source>
</evidence>
<gene>
    <name evidence="2" type="ORF">OMM_13059</name>
</gene>
<evidence type="ECO:0000313" key="3">
    <source>
        <dbReference type="Proteomes" id="UP000189670"/>
    </source>
</evidence>
<feature type="region of interest" description="Disordered" evidence="1">
    <location>
        <begin position="54"/>
        <end position="80"/>
    </location>
</feature>
<dbReference type="EMBL" id="ATBP01002132">
    <property type="protein sequence ID" value="ETR66243.1"/>
    <property type="molecule type" value="Genomic_DNA"/>
</dbReference>
<dbReference type="AlphaFoldDB" id="A0A1V1NUL4"/>
<proteinExistence type="predicted"/>
<accession>A0A1V1NUL4</accession>
<organism evidence="2 3">
    <name type="scientific">Candidatus Magnetoglobus multicellularis str. Araruama</name>
    <dbReference type="NCBI Taxonomy" id="890399"/>
    <lineage>
        <taxon>Bacteria</taxon>
        <taxon>Pseudomonadati</taxon>
        <taxon>Thermodesulfobacteriota</taxon>
        <taxon>Desulfobacteria</taxon>
        <taxon>Desulfobacterales</taxon>
        <taxon>Desulfobacteraceae</taxon>
        <taxon>Candidatus Magnetoglobus</taxon>
    </lineage>
</organism>
<protein>
    <recommendedName>
        <fullName evidence="4">Collagen-like protein</fullName>
    </recommendedName>
</protein>
<feature type="compositionally biased region" description="Low complexity" evidence="1">
    <location>
        <begin position="54"/>
        <end position="73"/>
    </location>
</feature>
<evidence type="ECO:0008006" key="4">
    <source>
        <dbReference type="Google" id="ProtNLM"/>
    </source>
</evidence>
<evidence type="ECO:0000256" key="1">
    <source>
        <dbReference type="SAM" id="MobiDB-lite"/>
    </source>
</evidence>
<dbReference type="Gene3D" id="1.20.5.320">
    <property type="entry name" value="6-Phosphogluconate Dehydrogenase, domain 3"/>
    <property type="match status" value="1"/>
</dbReference>